<evidence type="ECO:0000313" key="11">
    <source>
        <dbReference type="Proteomes" id="UP001154282"/>
    </source>
</evidence>
<evidence type="ECO:0000256" key="1">
    <source>
        <dbReference type="ARBA" id="ARBA00004251"/>
    </source>
</evidence>
<organism evidence="10 11">
    <name type="scientific">Linum tenue</name>
    <dbReference type="NCBI Taxonomy" id="586396"/>
    <lineage>
        <taxon>Eukaryota</taxon>
        <taxon>Viridiplantae</taxon>
        <taxon>Streptophyta</taxon>
        <taxon>Embryophyta</taxon>
        <taxon>Tracheophyta</taxon>
        <taxon>Spermatophyta</taxon>
        <taxon>Magnoliopsida</taxon>
        <taxon>eudicotyledons</taxon>
        <taxon>Gunneridae</taxon>
        <taxon>Pentapetalae</taxon>
        <taxon>rosids</taxon>
        <taxon>fabids</taxon>
        <taxon>Malpighiales</taxon>
        <taxon>Linaceae</taxon>
        <taxon>Linum</taxon>
    </lineage>
</organism>
<protein>
    <submittedName>
        <fullName evidence="10">Uncharacterized protein</fullName>
    </submittedName>
</protein>
<keyword evidence="11" id="KW-1185">Reference proteome</keyword>
<comment type="similarity">
    <text evidence="2">Belongs to the RLP family.</text>
</comment>
<keyword evidence="8" id="KW-0675">Receptor</keyword>
<gene>
    <name evidence="10" type="ORF">LITE_LOCUS35200</name>
</gene>
<evidence type="ECO:0000256" key="9">
    <source>
        <dbReference type="ARBA" id="ARBA00023180"/>
    </source>
</evidence>
<evidence type="ECO:0000313" key="10">
    <source>
        <dbReference type="EMBL" id="CAI0462063.1"/>
    </source>
</evidence>
<dbReference type="EMBL" id="CAMGYJ010000008">
    <property type="protein sequence ID" value="CAI0462063.1"/>
    <property type="molecule type" value="Genomic_DNA"/>
</dbReference>
<sequence>MRRGIISKGFTKPVNLSLYENQLRGHLPEKLGSIFGFDFIDVSENYLTGPIPSNMCKKGVTRGLLMLQNNFTGGIPVSKLRQLHDSAEIQGEQELALRRDLHQDLEIAQPEHYRHQGHSVQLQDRSYINIASNSLSVEIPSSLGSLPSLNALNISDNQLSGRIQGTMSSLKRNLLDLSNNKLTGGIPLSLSVDAYNGSFDGNPELCSETVYGFKRCRRESGMSKVSELC</sequence>
<evidence type="ECO:0000256" key="2">
    <source>
        <dbReference type="ARBA" id="ARBA00009592"/>
    </source>
</evidence>
<dbReference type="PANTHER" id="PTHR48052">
    <property type="entry name" value="UNNAMED PRODUCT"/>
    <property type="match status" value="1"/>
</dbReference>
<keyword evidence="9" id="KW-0325">Glycoprotein</keyword>
<evidence type="ECO:0000256" key="5">
    <source>
        <dbReference type="ARBA" id="ARBA00022729"/>
    </source>
</evidence>
<keyword evidence="6" id="KW-1133">Transmembrane helix</keyword>
<accession>A0AAV0NTY7</accession>
<name>A0AAV0NTY7_9ROSI</name>
<dbReference type="Pfam" id="PF00560">
    <property type="entry name" value="LRR_1"/>
    <property type="match status" value="1"/>
</dbReference>
<proteinExistence type="inferred from homology"/>
<keyword evidence="7" id="KW-0472">Membrane</keyword>
<reference evidence="10" key="1">
    <citation type="submission" date="2022-08" db="EMBL/GenBank/DDBJ databases">
        <authorList>
            <person name="Gutierrez-Valencia J."/>
        </authorList>
    </citation>
    <scope>NUCLEOTIDE SEQUENCE</scope>
</reference>
<keyword evidence="5" id="KW-0732">Signal</keyword>
<evidence type="ECO:0000256" key="6">
    <source>
        <dbReference type="ARBA" id="ARBA00022989"/>
    </source>
</evidence>
<comment type="subcellular location">
    <subcellularLocation>
        <location evidence="1">Cell membrane</location>
        <topology evidence="1">Single-pass type I membrane protein</topology>
    </subcellularLocation>
</comment>
<dbReference type="SUPFAM" id="SSF52058">
    <property type="entry name" value="L domain-like"/>
    <property type="match status" value="1"/>
</dbReference>
<dbReference type="GO" id="GO:0005886">
    <property type="term" value="C:plasma membrane"/>
    <property type="evidence" value="ECO:0007669"/>
    <property type="project" value="UniProtKB-SubCell"/>
</dbReference>
<evidence type="ECO:0000256" key="3">
    <source>
        <dbReference type="ARBA" id="ARBA00022475"/>
    </source>
</evidence>
<keyword evidence="4" id="KW-0812">Transmembrane</keyword>
<dbReference type="Proteomes" id="UP001154282">
    <property type="component" value="Unassembled WGS sequence"/>
</dbReference>
<dbReference type="Gene3D" id="3.80.10.10">
    <property type="entry name" value="Ribonuclease Inhibitor"/>
    <property type="match status" value="1"/>
</dbReference>
<evidence type="ECO:0000256" key="8">
    <source>
        <dbReference type="ARBA" id="ARBA00023170"/>
    </source>
</evidence>
<dbReference type="InterPro" id="IPR001611">
    <property type="entry name" value="Leu-rich_rpt"/>
</dbReference>
<dbReference type="PANTHER" id="PTHR48052:SF41">
    <property type="entry name" value="RECEPTOR-LIKE PROTEIN KINASE 7"/>
    <property type="match status" value="1"/>
</dbReference>
<comment type="caution">
    <text evidence="10">The sequence shown here is derived from an EMBL/GenBank/DDBJ whole genome shotgun (WGS) entry which is preliminary data.</text>
</comment>
<evidence type="ECO:0000256" key="4">
    <source>
        <dbReference type="ARBA" id="ARBA00022692"/>
    </source>
</evidence>
<dbReference type="AlphaFoldDB" id="A0AAV0NTY7"/>
<keyword evidence="3" id="KW-1003">Cell membrane</keyword>
<evidence type="ECO:0000256" key="7">
    <source>
        <dbReference type="ARBA" id="ARBA00023136"/>
    </source>
</evidence>
<dbReference type="InterPro" id="IPR032675">
    <property type="entry name" value="LRR_dom_sf"/>
</dbReference>